<organism evidence="1 2">
    <name type="scientific">Ideonella azotifigens</name>
    <dbReference type="NCBI Taxonomy" id="513160"/>
    <lineage>
        <taxon>Bacteria</taxon>
        <taxon>Pseudomonadati</taxon>
        <taxon>Pseudomonadota</taxon>
        <taxon>Betaproteobacteria</taxon>
        <taxon>Burkholderiales</taxon>
        <taxon>Sphaerotilaceae</taxon>
        <taxon>Ideonella</taxon>
    </lineage>
</organism>
<proteinExistence type="predicted"/>
<accession>A0ABN1JKX1</accession>
<keyword evidence="2" id="KW-1185">Reference proteome</keyword>
<gene>
    <name evidence="1" type="ORF">GCM10009107_05070</name>
</gene>
<reference evidence="2" key="1">
    <citation type="journal article" date="2019" name="Int. J. Syst. Evol. Microbiol.">
        <title>The Global Catalogue of Microorganisms (GCM) 10K type strain sequencing project: providing services to taxonomists for standard genome sequencing and annotation.</title>
        <authorList>
            <consortium name="The Broad Institute Genomics Platform"/>
            <consortium name="The Broad Institute Genome Sequencing Center for Infectious Disease"/>
            <person name="Wu L."/>
            <person name="Ma J."/>
        </authorList>
    </citation>
    <scope>NUCLEOTIDE SEQUENCE [LARGE SCALE GENOMIC DNA]</scope>
    <source>
        <strain evidence="2">JCM 15503</strain>
    </source>
</reference>
<dbReference type="EMBL" id="BAAAEW010000004">
    <property type="protein sequence ID" value="GAA0742014.1"/>
    <property type="molecule type" value="Genomic_DNA"/>
</dbReference>
<protein>
    <submittedName>
        <fullName evidence="1">Uncharacterized protein</fullName>
    </submittedName>
</protein>
<evidence type="ECO:0000313" key="1">
    <source>
        <dbReference type="EMBL" id="GAA0742014.1"/>
    </source>
</evidence>
<name>A0ABN1JKX1_9BURK</name>
<evidence type="ECO:0000313" key="2">
    <source>
        <dbReference type="Proteomes" id="UP001500279"/>
    </source>
</evidence>
<sequence>MTTASPPSPQACAALRKALLHLHRTLVEQERIAYEKRHGRQSAGEFLQVMAYADEMRWLEPLSRLIVMLDEAMDADGDAALAPQAVAERARALLRLDRDSSDAFATRYAMYFDASPDLAHAHAAALAALKVQD</sequence>
<dbReference type="RefSeq" id="WP_231010277.1">
    <property type="nucleotide sequence ID" value="NZ_BAAAEW010000004.1"/>
</dbReference>
<comment type="caution">
    <text evidence="1">The sequence shown here is derived from an EMBL/GenBank/DDBJ whole genome shotgun (WGS) entry which is preliminary data.</text>
</comment>
<dbReference type="Proteomes" id="UP001500279">
    <property type="component" value="Unassembled WGS sequence"/>
</dbReference>